<comment type="caution">
    <text evidence="9">The sequence shown here is derived from an EMBL/GenBank/DDBJ whole genome shotgun (WGS) entry which is preliminary data.</text>
</comment>
<dbReference type="InterPro" id="IPR046425">
    <property type="entry name" value="ClpX_bact"/>
</dbReference>
<dbReference type="SUPFAM" id="SSF57716">
    <property type="entry name" value="Glucocorticoid receptor-like (DNA-binding domain)"/>
    <property type="match status" value="1"/>
</dbReference>
<name>A0A4S5BNH9_9BURK</name>
<dbReference type="InterPro" id="IPR003593">
    <property type="entry name" value="AAA+_ATPase"/>
</dbReference>
<dbReference type="PROSITE" id="PS51902">
    <property type="entry name" value="CLPX_ZB"/>
    <property type="match status" value="1"/>
</dbReference>
<dbReference type="InterPro" id="IPR004487">
    <property type="entry name" value="Clp_protease_ATP-bd_su_ClpX"/>
</dbReference>
<evidence type="ECO:0000256" key="7">
    <source>
        <dbReference type="PROSITE-ProRule" id="PRU01250"/>
    </source>
</evidence>
<comment type="similarity">
    <text evidence="6 7">Belongs to the ClpX chaperone family.</text>
</comment>
<dbReference type="SMART" id="SM00994">
    <property type="entry name" value="zf-C4_ClpX"/>
    <property type="match status" value="1"/>
</dbReference>
<reference evidence="9 10" key="1">
    <citation type="submission" date="2019-04" db="EMBL/GenBank/DDBJ databases">
        <title>Lampropedia sp YIM MLB12 draf genome.</title>
        <authorList>
            <person name="Wang Y.-X."/>
        </authorList>
    </citation>
    <scope>NUCLEOTIDE SEQUENCE [LARGE SCALE GENOMIC DNA]</scope>
    <source>
        <strain evidence="9 10">YIM MLB12</strain>
    </source>
</reference>
<accession>A0A4S5BNH9</accession>
<evidence type="ECO:0000256" key="4">
    <source>
        <dbReference type="ARBA" id="ARBA00022840"/>
    </source>
</evidence>
<dbReference type="Gene3D" id="6.20.220.10">
    <property type="entry name" value="ClpX chaperone, C4-type zinc finger domain"/>
    <property type="match status" value="1"/>
</dbReference>
<dbReference type="NCBIfam" id="TIGR00382">
    <property type="entry name" value="clpX"/>
    <property type="match status" value="1"/>
</dbReference>
<dbReference type="GO" id="GO:0009376">
    <property type="term" value="C:HslUV protease complex"/>
    <property type="evidence" value="ECO:0007669"/>
    <property type="project" value="TreeGrafter"/>
</dbReference>
<keyword evidence="9" id="KW-0645">Protease</keyword>
<dbReference type="NCBIfam" id="NF003745">
    <property type="entry name" value="PRK05342.1"/>
    <property type="match status" value="1"/>
</dbReference>
<dbReference type="GO" id="GO:0008233">
    <property type="term" value="F:peptidase activity"/>
    <property type="evidence" value="ECO:0007669"/>
    <property type="project" value="UniProtKB-KW"/>
</dbReference>
<evidence type="ECO:0000256" key="2">
    <source>
        <dbReference type="ARBA" id="ARBA00022741"/>
    </source>
</evidence>
<dbReference type="GO" id="GO:0051603">
    <property type="term" value="P:proteolysis involved in protein catabolic process"/>
    <property type="evidence" value="ECO:0007669"/>
    <property type="project" value="TreeGrafter"/>
</dbReference>
<dbReference type="Pfam" id="PF10431">
    <property type="entry name" value="ClpB_D2-small"/>
    <property type="match status" value="1"/>
</dbReference>
<dbReference type="GO" id="GO:0051082">
    <property type="term" value="F:unfolded protein binding"/>
    <property type="evidence" value="ECO:0007669"/>
    <property type="project" value="UniProtKB-UniRule"/>
</dbReference>
<dbReference type="InterPro" id="IPR059188">
    <property type="entry name" value="Znf_CLPX-like"/>
</dbReference>
<dbReference type="SMART" id="SM01086">
    <property type="entry name" value="ClpB_D2-small"/>
    <property type="match status" value="1"/>
</dbReference>
<dbReference type="InterPro" id="IPR019489">
    <property type="entry name" value="Clp_ATPase_C"/>
</dbReference>
<gene>
    <name evidence="6 9" type="primary">clpX</name>
    <name evidence="9" type="ORF">E8K88_15540</name>
</gene>
<evidence type="ECO:0000256" key="1">
    <source>
        <dbReference type="ARBA" id="ARBA00022723"/>
    </source>
</evidence>
<evidence type="ECO:0000256" key="3">
    <source>
        <dbReference type="ARBA" id="ARBA00022833"/>
    </source>
</evidence>
<dbReference type="InterPro" id="IPR038366">
    <property type="entry name" value="Znf_CppX_C4_sf"/>
</dbReference>
<organism evidence="9 10">
    <name type="scientific">Lampropedia aestuarii</name>
    <dbReference type="NCBI Taxonomy" id="2562762"/>
    <lineage>
        <taxon>Bacteria</taxon>
        <taxon>Pseudomonadati</taxon>
        <taxon>Pseudomonadota</taxon>
        <taxon>Betaproteobacteria</taxon>
        <taxon>Burkholderiales</taxon>
        <taxon>Comamonadaceae</taxon>
        <taxon>Lampropedia</taxon>
    </lineage>
</organism>
<dbReference type="GO" id="GO:0005524">
    <property type="term" value="F:ATP binding"/>
    <property type="evidence" value="ECO:0007669"/>
    <property type="project" value="UniProtKB-UniRule"/>
</dbReference>
<dbReference type="PANTHER" id="PTHR48102:SF7">
    <property type="entry name" value="ATP-DEPENDENT CLP PROTEASE ATP-BINDING SUBUNIT CLPX-LIKE, MITOCHONDRIAL"/>
    <property type="match status" value="1"/>
</dbReference>
<dbReference type="CDD" id="cd19497">
    <property type="entry name" value="RecA-like_ClpX"/>
    <property type="match status" value="1"/>
</dbReference>
<protein>
    <recommendedName>
        <fullName evidence="6">ATP-dependent Clp protease ATP-binding subunit ClpX</fullName>
    </recommendedName>
</protein>
<keyword evidence="4 6" id="KW-0067">ATP-binding</keyword>
<keyword evidence="10" id="KW-1185">Reference proteome</keyword>
<keyword evidence="2 6" id="KW-0547">Nucleotide-binding</keyword>
<keyword evidence="5 6" id="KW-0143">Chaperone</keyword>
<evidence type="ECO:0000313" key="9">
    <source>
        <dbReference type="EMBL" id="THJ31298.1"/>
    </source>
</evidence>
<evidence type="ECO:0000256" key="6">
    <source>
        <dbReference type="HAMAP-Rule" id="MF_00175"/>
    </source>
</evidence>
<dbReference type="SUPFAM" id="SSF52540">
    <property type="entry name" value="P-loop containing nucleoside triphosphate hydrolases"/>
    <property type="match status" value="1"/>
</dbReference>
<dbReference type="AlphaFoldDB" id="A0A4S5BNH9"/>
<dbReference type="InterPro" id="IPR050052">
    <property type="entry name" value="ATP-dep_Clp_protease_ClpX"/>
</dbReference>
<comment type="function">
    <text evidence="6">ATP-dependent specificity component of the Clp protease. It directs the protease to specific substrates. Can perform chaperone functions in the absence of ClpP.</text>
</comment>
<sequence>MAEKKNPSSEKTLYCSFCGKSQHEVKKLIAGPSVFICDECIDLCNEIVQEEVKEVGVDANARPSLPTPTEIKGNLDNYVIGQDKAKQALAVAVYNHYKRLWHKDLSGAKDDVELSKSNILLIGPTGSGKTLLAQTLAKMLNVPFVMADATTLTEAGYVGEDVENIVQKLLQSCDYKVEEAQRGIVYIDEIDKISRKADNPSITRDVSGEGVQQALLKLIEGTVASIPPQGGRKHPNQDFLQVDTTNILFICGGAFAGLEKVIENRTQASGIGFGAAVKSKQNRSITELFSEIEPEDLIKYGIIPELIGRLPVVTALTELDENALVQILTEPRNAVVKQYAKLFAMEDAELEIRPEALKAVARKAIARKTGARGLRSILEQALMSTMYELPSMSNVDKVVVEEATITENKPPLMVLREESKKA</sequence>
<dbReference type="SMART" id="SM00382">
    <property type="entry name" value="AAA"/>
    <property type="match status" value="1"/>
</dbReference>
<feature type="domain" description="ClpX-type ZB" evidence="8">
    <location>
        <begin position="3"/>
        <end position="56"/>
    </location>
</feature>
<keyword evidence="1 6" id="KW-0479">Metal-binding</keyword>
<keyword evidence="3 6" id="KW-0862">Zinc</keyword>
<dbReference type="PANTHER" id="PTHR48102">
    <property type="entry name" value="ATP-DEPENDENT CLP PROTEASE ATP-BINDING SUBUNIT CLPX-LIKE, MITOCHONDRIAL-RELATED"/>
    <property type="match status" value="1"/>
</dbReference>
<dbReference type="GO" id="GO:0046983">
    <property type="term" value="F:protein dimerization activity"/>
    <property type="evidence" value="ECO:0007669"/>
    <property type="project" value="UniProtKB-UniRule"/>
</dbReference>
<evidence type="ECO:0000259" key="8">
    <source>
        <dbReference type="PROSITE" id="PS51902"/>
    </source>
</evidence>
<dbReference type="EMBL" id="SSWX01000025">
    <property type="protein sequence ID" value="THJ31298.1"/>
    <property type="molecule type" value="Genomic_DNA"/>
</dbReference>
<dbReference type="GO" id="GO:0008270">
    <property type="term" value="F:zinc ion binding"/>
    <property type="evidence" value="ECO:0007669"/>
    <property type="project" value="UniProtKB-UniRule"/>
</dbReference>
<dbReference type="GO" id="GO:0051301">
    <property type="term" value="P:cell division"/>
    <property type="evidence" value="ECO:0007669"/>
    <property type="project" value="TreeGrafter"/>
</dbReference>
<dbReference type="Gene3D" id="1.10.8.60">
    <property type="match status" value="1"/>
</dbReference>
<dbReference type="Pfam" id="PF07724">
    <property type="entry name" value="AAA_2"/>
    <property type="match status" value="1"/>
</dbReference>
<feature type="binding site" evidence="6 7">
    <location>
        <position position="18"/>
    </location>
    <ligand>
        <name>Zn(2+)</name>
        <dbReference type="ChEBI" id="CHEBI:29105"/>
    </ligand>
</feature>
<dbReference type="FunFam" id="1.10.8.60:FF:000002">
    <property type="entry name" value="ATP-dependent Clp protease ATP-binding subunit ClpX"/>
    <property type="match status" value="1"/>
</dbReference>
<dbReference type="InterPro" id="IPR003959">
    <property type="entry name" value="ATPase_AAA_core"/>
</dbReference>
<feature type="binding site" evidence="6 7">
    <location>
        <position position="15"/>
    </location>
    <ligand>
        <name>Zn(2+)</name>
        <dbReference type="ChEBI" id="CHEBI:29105"/>
    </ligand>
</feature>
<evidence type="ECO:0000256" key="5">
    <source>
        <dbReference type="ARBA" id="ARBA00023186"/>
    </source>
</evidence>
<dbReference type="Proteomes" id="UP000306236">
    <property type="component" value="Unassembled WGS sequence"/>
</dbReference>
<dbReference type="Pfam" id="PF06689">
    <property type="entry name" value="zf-C4_ClpX"/>
    <property type="match status" value="1"/>
</dbReference>
<dbReference type="GO" id="GO:0140662">
    <property type="term" value="F:ATP-dependent protein folding chaperone"/>
    <property type="evidence" value="ECO:0007669"/>
    <property type="project" value="InterPro"/>
</dbReference>
<dbReference type="Gene3D" id="3.40.50.300">
    <property type="entry name" value="P-loop containing nucleotide triphosphate hydrolases"/>
    <property type="match status" value="1"/>
</dbReference>
<feature type="binding site" evidence="6 7">
    <location>
        <position position="37"/>
    </location>
    <ligand>
        <name>Zn(2+)</name>
        <dbReference type="ChEBI" id="CHEBI:29105"/>
    </ligand>
</feature>
<dbReference type="GO" id="GO:0016887">
    <property type="term" value="F:ATP hydrolysis activity"/>
    <property type="evidence" value="ECO:0007669"/>
    <property type="project" value="InterPro"/>
</dbReference>
<comment type="subunit">
    <text evidence="6">Component of the ClpX-ClpP complex. Forms a hexameric ring that, in the presence of ATP, binds to fourteen ClpP subunits assembled into a disk-like structure with a central cavity, resembling the structure of eukaryotic proteasomes.</text>
</comment>
<feature type="binding site" evidence="6 7">
    <location>
        <position position="40"/>
    </location>
    <ligand>
        <name>Zn(2+)</name>
        <dbReference type="ChEBI" id="CHEBI:29105"/>
    </ligand>
</feature>
<dbReference type="RefSeq" id="WP_136407592.1">
    <property type="nucleotide sequence ID" value="NZ_JARXRQ010000023.1"/>
</dbReference>
<proteinExistence type="inferred from homology"/>
<dbReference type="InterPro" id="IPR010603">
    <property type="entry name" value="Znf_CppX_C4"/>
</dbReference>
<evidence type="ECO:0000313" key="10">
    <source>
        <dbReference type="Proteomes" id="UP000306236"/>
    </source>
</evidence>
<keyword evidence="9" id="KW-0378">Hydrolase</keyword>
<dbReference type="InterPro" id="IPR027417">
    <property type="entry name" value="P-loop_NTPase"/>
</dbReference>
<dbReference type="OrthoDB" id="9804062at2"/>
<dbReference type="FunFam" id="3.40.50.300:FF:000005">
    <property type="entry name" value="ATP-dependent Clp protease ATP-binding subunit ClpX"/>
    <property type="match status" value="1"/>
</dbReference>
<dbReference type="HAMAP" id="MF_00175">
    <property type="entry name" value="ClpX"/>
    <property type="match status" value="1"/>
</dbReference>
<feature type="binding site" evidence="6">
    <location>
        <begin position="124"/>
        <end position="131"/>
    </location>
    <ligand>
        <name>ATP</name>
        <dbReference type="ChEBI" id="CHEBI:30616"/>
    </ligand>
</feature>